<evidence type="ECO:0000256" key="3">
    <source>
        <dbReference type="ARBA" id="ARBA00008737"/>
    </source>
</evidence>
<dbReference type="PANTHER" id="PTHR22854">
    <property type="entry name" value="TRYPTOPHAN BIOSYNTHESIS PROTEIN"/>
    <property type="match status" value="1"/>
</dbReference>
<dbReference type="EMBL" id="CP020477">
    <property type="protein sequence ID" value="ARM77173.1"/>
    <property type="molecule type" value="Genomic_DNA"/>
</dbReference>
<evidence type="ECO:0000256" key="10">
    <source>
        <dbReference type="ARBA" id="ARBA00023239"/>
    </source>
</evidence>
<dbReference type="STRING" id="282676.B6F84_11195"/>
<evidence type="ECO:0000256" key="5">
    <source>
        <dbReference type="ARBA" id="ARBA00018080"/>
    </source>
</evidence>
<evidence type="ECO:0000256" key="11">
    <source>
        <dbReference type="HAMAP-Rule" id="MF_00134"/>
    </source>
</evidence>
<dbReference type="InterPro" id="IPR013798">
    <property type="entry name" value="Indole-3-glycerol_P_synth_dom"/>
</dbReference>
<comment type="similarity">
    <text evidence="3 11">Belongs to the TrpC family.</text>
</comment>
<dbReference type="PANTHER" id="PTHR22854:SF2">
    <property type="entry name" value="INDOLE-3-GLYCEROL-PHOSPHATE SYNTHASE"/>
    <property type="match status" value="1"/>
</dbReference>
<evidence type="ECO:0000256" key="8">
    <source>
        <dbReference type="ARBA" id="ARBA00022822"/>
    </source>
</evidence>
<name>A0A1W6K3Q6_9CREN</name>
<evidence type="ECO:0000313" key="14">
    <source>
        <dbReference type="Proteomes" id="UP000193404"/>
    </source>
</evidence>
<comment type="catalytic activity">
    <reaction evidence="1 11">
        <text>1-(2-carboxyphenylamino)-1-deoxy-D-ribulose 5-phosphate + H(+) = (1S,2R)-1-C-(indol-3-yl)glycerol 3-phosphate + CO2 + H2O</text>
        <dbReference type="Rhea" id="RHEA:23476"/>
        <dbReference type="ChEBI" id="CHEBI:15377"/>
        <dbReference type="ChEBI" id="CHEBI:15378"/>
        <dbReference type="ChEBI" id="CHEBI:16526"/>
        <dbReference type="ChEBI" id="CHEBI:58613"/>
        <dbReference type="ChEBI" id="CHEBI:58866"/>
        <dbReference type="EC" id="4.1.1.48"/>
    </reaction>
</comment>
<dbReference type="GO" id="GO:0004425">
    <property type="term" value="F:indole-3-glycerol-phosphate synthase activity"/>
    <property type="evidence" value="ECO:0007669"/>
    <property type="project" value="UniProtKB-UniRule"/>
</dbReference>
<comment type="pathway">
    <text evidence="2 11">Amino-acid biosynthesis; L-tryptophan biosynthesis; L-tryptophan from chorismate: step 4/5.</text>
</comment>
<keyword evidence="10 11" id="KW-0456">Lyase</keyword>
<dbReference type="Proteomes" id="UP000193404">
    <property type="component" value="Chromosome"/>
</dbReference>
<keyword evidence="14" id="KW-1185">Reference proteome</keyword>
<evidence type="ECO:0000256" key="1">
    <source>
        <dbReference type="ARBA" id="ARBA00001633"/>
    </source>
</evidence>
<keyword evidence="8 11" id="KW-0822">Tryptophan biosynthesis</keyword>
<keyword evidence="6 11" id="KW-0028">Amino-acid biosynthesis</keyword>
<reference evidence="13 14" key="1">
    <citation type="submission" date="2017-03" db="EMBL/GenBank/DDBJ databases">
        <title>Sulfur activation and transportation mechanism of thermophilic Archaea Acidianus manzaensis YN-25.</title>
        <authorList>
            <person name="Ma Y."/>
            <person name="Yang Y."/>
            <person name="Xia J."/>
        </authorList>
    </citation>
    <scope>NUCLEOTIDE SEQUENCE [LARGE SCALE GENOMIC DNA]</scope>
    <source>
        <strain evidence="13 14">YN-25</strain>
    </source>
</reference>
<dbReference type="InterPro" id="IPR045186">
    <property type="entry name" value="Indole-3-glycerol_P_synth"/>
</dbReference>
<dbReference type="CDD" id="cd00331">
    <property type="entry name" value="IGPS"/>
    <property type="match status" value="1"/>
</dbReference>
<keyword evidence="7 11" id="KW-0210">Decarboxylase</keyword>
<dbReference type="GO" id="GO:0004640">
    <property type="term" value="F:phosphoribosylanthranilate isomerase activity"/>
    <property type="evidence" value="ECO:0007669"/>
    <property type="project" value="TreeGrafter"/>
</dbReference>
<sequence>MTRFLSGWLKEIVENSYKRPYIQYSRDKPVLSLIDRIIQVNNSNRNAIIAEYKRASPSGFLMDRDPVEYAKIVESLGASGISVLTEEKYFKGSYDFLLKISKTVNIPVLMKDFIVTEQQIDTGFNLGADSVLLIVRILTERELESLLLYARSYKIEPLVEVHDKNDLEIALNVGAKLIGVNSRDLATLKIDLEKTKELLQLIPNNVVKVAESGITTREQLEELRKAGANGFLIGSAIMKEPFILKDLI</sequence>
<dbReference type="HAMAP" id="MF_00134_A">
    <property type="entry name" value="IGPS_A"/>
    <property type="match status" value="1"/>
</dbReference>
<accession>A0A1W6K3Q6</accession>
<dbReference type="NCBIfam" id="NF001374">
    <property type="entry name" value="PRK00278.2-1"/>
    <property type="match status" value="1"/>
</dbReference>
<evidence type="ECO:0000256" key="9">
    <source>
        <dbReference type="ARBA" id="ARBA00023141"/>
    </source>
</evidence>
<dbReference type="KEGG" id="aman:B6F84_11195"/>
<evidence type="ECO:0000256" key="6">
    <source>
        <dbReference type="ARBA" id="ARBA00022605"/>
    </source>
</evidence>
<organism evidence="13 14">
    <name type="scientific">Acidianus manzaensis</name>
    <dbReference type="NCBI Taxonomy" id="282676"/>
    <lineage>
        <taxon>Archaea</taxon>
        <taxon>Thermoproteota</taxon>
        <taxon>Thermoprotei</taxon>
        <taxon>Sulfolobales</taxon>
        <taxon>Sulfolobaceae</taxon>
        <taxon>Acidianus</taxon>
    </lineage>
</organism>
<dbReference type="Pfam" id="PF00218">
    <property type="entry name" value="IGPS"/>
    <property type="match status" value="1"/>
</dbReference>
<protein>
    <recommendedName>
        <fullName evidence="5 11">Indole-3-glycerol phosphate synthase</fullName>
        <shortName evidence="11">IGPS</shortName>
        <ecNumber evidence="4 11">4.1.1.48</ecNumber>
    </recommendedName>
</protein>
<dbReference type="SUPFAM" id="SSF51366">
    <property type="entry name" value="Ribulose-phoshate binding barrel"/>
    <property type="match status" value="1"/>
</dbReference>
<dbReference type="InterPro" id="IPR013785">
    <property type="entry name" value="Aldolase_TIM"/>
</dbReference>
<evidence type="ECO:0000256" key="7">
    <source>
        <dbReference type="ARBA" id="ARBA00022793"/>
    </source>
</evidence>
<dbReference type="EC" id="4.1.1.48" evidence="4 11"/>
<evidence type="ECO:0000256" key="2">
    <source>
        <dbReference type="ARBA" id="ARBA00004696"/>
    </source>
</evidence>
<keyword evidence="9 11" id="KW-0057">Aromatic amino acid biosynthesis</keyword>
<evidence type="ECO:0000313" key="13">
    <source>
        <dbReference type="EMBL" id="ARM77173.1"/>
    </source>
</evidence>
<evidence type="ECO:0000256" key="4">
    <source>
        <dbReference type="ARBA" id="ARBA00012362"/>
    </source>
</evidence>
<dbReference type="Gene3D" id="3.20.20.70">
    <property type="entry name" value="Aldolase class I"/>
    <property type="match status" value="1"/>
</dbReference>
<dbReference type="GeneID" id="41591497"/>
<dbReference type="InterPro" id="IPR001468">
    <property type="entry name" value="Indole-3-GlycerolPSynthase_CS"/>
</dbReference>
<evidence type="ECO:0000259" key="12">
    <source>
        <dbReference type="Pfam" id="PF00218"/>
    </source>
</evidence>
<dbReference type="AlphaFoldDB" id="A0A1W6K3Q6"/>
<dbReference type="GO" id="GO:0000162">
    <property type="term" value="P:L-tryptophan biosynthetic process"/>
    <property type="evidence" value="ECO:0007669"/>
    <property type="project" value="UniProtKB-UniRule"/>
</dbReference>
<dbReference type="RefSeq" id="WP_148692912.1">
    <property type="nucleotide sequence ID" value="NZ_CP020477.1"/>
</dbReference>
<dbReference type="UniPathway" id="UPA00035">
    <property type="reaction ID" value="UER00043"/>
</dbReference>
<proteinExistence type="inferred from homology"/>
<dbReference type="InterPro" id="IPR011060">
    <property type="entry name" value="RibuloseP-bd_barrel"/>
</dbReference>
<feature type="domain" description="Indole-3-glycerol phosphate synthase" evidence="12">
    <location>
        <begin position="5"/>
        <end position="240"/>
    </location>
</feature>
<dbReference type="OrthoDB" id="15223at2157"/>
<dbReference type="PROSITE" id="PS00614">
    <property type="entry name" value="IGPS"/>
    <property type="match status" value="1"/>
</dbReference>
<gene>
    <name evidence="11" type="primary">trpC</name>
    <name evidence="13" type="ORF">B6F84_11195</name>
</gene>